<evidence type="ECO:0000256" key="3">
    <source>
        <dbReference type="ARBA" id="ARBA00022801"/>
    </source>
</evidence>
<dbReference type="GO" id="GO:0004725">
    <property type="term" value="F:protein tyrosine phosphatase activity"/>
    <property type="evidence" value="ECO:0007669"/>
    <property type="project" value="UniProtKB-EC"/>
</dbReference>
<dbReference type="Proteomes" id="UP001284601">
    <property type="component" value="Unassembled WGS sequence"/>
</dbReference>
<organism evidence="6 7">
    <name type="scientific">Conexibacter stalactiti</name>
    <dbReference type="NCBI Taxonomy" id="1940611"/>
    <lineage>
        <taxon>Bacteria</taxon>
        <taxon>Bacillati</taxon>
        <taxon>Actinomycetota</taxon>
        <taxon>Thermoleophilia</taxon>
        <taxon>Solirubrobacterales</taxon>
        <taxon>Conexibacteraceae</taxon>
        <taxon>Conexibacter</taxon>
    </lineage>
</organism>
<evidence type="ECO:0000256" key="2">
    <source>
        <dbReference type="ARBA" id="ARBA00013064"/>
    </source>
</evidence>
<accession>A0ABU4HMW4</accession>
<dbReference type="InterPro" id="IPR016195">
    <property type="entry name" value="Pol/histidinol_Pase-like"/>
</dbReference>
<keyword evidence="4" id="KW-0904">Protein phosphatase</keyword>
<comment type="catalytic activity">
    <reaction evidence="5">
        <text>O-phospho-L-tyrosyl-[protein] + H2O = L-tyrosyl-[protein] + phosphate</text>
        <dbReference type="Rhea" id="RHEA:10684"/>
        <dbReference type="Rhea" id="RHEA-COMP:10136"/>
        <dbReference type="Rhea" id="RHEA-COMP:20101"/>
        <dbReference type="ChEBI" id="CHEBI:15377"/>
        <dbReference type="ChEBI" id="CHEBI:43474"/>
        <dbReference type="ChEBI" id="CHEBI:46858"/>
        <dbReference type="ChEBI" id="CHEBI:61978"/>
        <dbReference type="EC" id="3.1.3.48"/>
    </reaction>
</comment>
<reference evidence="7" key="1">
    <citation type="submission" date="2023-07" db="EMBL/GenBank/DDBJ databases">
        <title>Conexibacter stalactiti sp. nov., isolated from stalactites in a lava cave and emended description of the genus Conexibacter.</title>
        <authorList>
            <person name="Lee S.D."/>
        </authorList>
    </citation>
    <scope>NUCLEOTIDE SEQUENCE [LARGE SCALE GENOMIC DNA]</scope>
    <source>
        <strain evidence="7">KCTC 39840</strain>
    </source>
</reference>
<gene>
    <name evidence="6" type="ORF">R7226_09570</name>
</gene>
<evidence type="ECO:0000313" key="6">
    <source>
        <dbReference type="EMBL" id="MDW5594585.1"/>
    </source>
</evidence>
<evidence type="ECO:0000256" key="4">
    <source>
        <dbReference type="ARBA" id="ARBA00022912"/>
    </source>
</evidence>
<comment type="similarity">
    <text evidence="1">Belongs to the metallo-dependent hydrolases superfamily. CpsB/CapC family.</text>
</comment>
<dbReference type="EC" id="3.1.3.48" evidence="2"/>
<evidence type="ECO:0000256" key="1">
    <source>
        <dbReference type="ARBA" id="ARBA00005750"/>
    </source>
</evidence>
<dbReference type="Gene3D" id="3.20.20.140">
    <property type="entry name" value="Metal-dependent hydrolases"/>
    <property type="match status" value="1"/>
</dbReference>
<evidence type="ECO:0000313" key="7">
    <source>
        <dbReference type="Proteomes" id="UP001284601"/>
    </source>
</evidence>
<dbReference type="Pfam" id="PF19567">
    <property type="entry name" value="CpsB_CapC"/>
    <property type="match status" value="1"/>
</dbReference>
<dbReference type="RefSeq" id="WP_318596867.1">
    <property type="nucleotide sequence ID" value="NZ_JAWSTH010000019.1"/>
</dbReference>
<dbReference type="PANTHER" id="PTHR39181:SF1">
    <property type="entry name" value="TYROSINE-PROTEIN PHOSPHATASE YWQE"/>
    <property type="match status" value="1"/>
</dbReference>
<comment type="caution">
    <text evidence="6">The sequence shown here is derived from an EMBL/GenBank/DDBJ whole genome shotgun (WGS) entry which is preliminary data.</text>
</comment>
<dbReference type="PANTHER" id="PTHR39181">
    <property type="entry name" value="TYROSINE-PROTEIN PHOSPHATASE YWQE"/>
    <property type="match status" value="1"/>
</dbReference>
<name>A0ABU4HMW4_9ACTN</name>
<sequence length="292" mass="29941">MQRGFVDLHVHLLPGVDDGPPDLDATLELAGLEVADGIDTATATPHVASVDVAEIPARVAEVNDALRAAGIPLVVEGGGELAARGAARLSPAELETIAHGPAGARWILLEAPLDGAVATLHRAADTLRSAGYGIVLAHPERCHPLFDDDMAGLERELKLGSLAQVSSSSVLGLHGIRARRNAVRMLAAGYAGLLASDAHGPRRPPSLTQAVRVACGFGLDPAHAHALCAERPRALLVEGLRPCTTAEAGLPLGAELRADEGGGYVAGRELSVVRRLPPAAPGFGSALPSLSS</sequence>
<evidence type="ECO:0000256" key="5">
    <source>
        <dbReference type="ARBA" id="ARBA00051722"/>
    </source>
</evidence>
<proteinExistence type="inferred from homology"/>
<dbReference type="EMBL" id="JAWSTH010000019">
    <property type="protein sequence ID" value="MDW5594585.1"/>
    <property type="molecule type" value="Genomic_DNA"/>
</dbReference>
<keyword evidence="3 6" id="KW-0378">Hydrolase</keyword>
<dbReference type="InterPro" id="IPR016667">
    <property type="entry name" value="Caps_polysacc_synth_CpsB/CapC"/>
</dbReference>
<protein>
    <recommendedName>
        <fullName evidence="2">protein-tyrosine-phosphatase</fullName>
        <ecNumber evidence="2">3.1.3.48</ecNumber>
    </recommendedName>
</protein>
<keyword evidence="7" id="KW-1185">Reference proteome</keyword>
<dbReference type="SUPFAM" id="SSF89550">
    <property type="entry name" value="PHP domain-like"/>
    <property type="match status" value="1"/>
</dbReference>